<dbReference type="AlphaFoldDB" id="A0A6L9SGE9"/>
<name>A0A6L9SGE9_9ACTN</name>
<evidence type="ECO:0000256" key="1">
    <source>
        <dbReference type="SAM" id="Phobius"/>
    </source>
</evidence>
<dbReference type="RefSeq" id="WP_163744582.1">
    <property type="nucleotide sequence ID" value="NZ_JAAGOA010000031.1"/>
</dbReference>
<keyword evidence="1" id="KW-1133">Transmembrane helix</keyword>
<dbReference type="EMBL" id="JAAGOA010000031">
    <property type="protein sequence ID" value="NEE04223.1"/>
    <property type="molecule type" value="Genomic_DNA"/>
</dbReference>
<feature type="transmembrane region" description="Helical" evidence="1">
    <location>
        <begin position="49"/>
        <end position="74"/>
    </location>
</feature>
<organism evidence="2 3">
    <name type="scientific">Phytoactinopolyspora halotolerans</name>
    <dbReference type="NCBI Taxonomy" id="1981512"/>
    <lineage>
        <taxon>Bacteria</taxon>
        <taxon>Bacillati</taxon>
        <taxon>Actinomycetota</taxon>
        <taxon>Actinomycetes</taxon>
        <taxon>Jiangellales</taxon>
        <taxon>Jiangellaceae</taxon>
        <taxon>Phytoactinopolyspora</taxon>
    </lineage>
</organism>
<sequence>MADLIDAALTFPVVVFSFMLVVVMAYWFLVLLGGLGLDVLDGDAGDGSGLLAGVGLSGVPATVAISLLIAFGWFAALTGTVVIDALDLSDPVTIGLGVVALALAVVVAWAITAFAIVFVRRVLPNVKESSRTDFVGKLCTIRTAPLGNGTGQAEVTADDGSTALIHVRQTGEDEFTSGSTALIFDYDPDEEVFWVSPFAAELDPGRGA</sequence>
<evidence type="ECO:0008006" key="4">
    <source>
        <dbReference type="Google" id="ProtNLM"/>
    </source>
</evidence>
<protein>
    <recommendedName>
        <fullName evidence="4">DUF1449 family protein</fullName>
    </recommendedName>
</protein>
<keyword evidence="1" id="KW-0812">Transmembrane</keyword>
<accession>A0A6L9SGE9</accession>
<proteinExistence type="predicted"/>
<evidence type="ECO:0000313" key="2">
    <source>
        <dbReference type="EMBL" id="NEE04223.1"/>
    </source>
</evidence>
<feature type="transmembrane region" description="Helical" evidence="1">
    <location>
        <begin position="12"/>
        <end position="37"/>
    </location>
</feature>
<gene>
    <name evidence="2" type="ORF">G1H10_29045</name>
</gene>
<reference evidence="2 3" key="1">
    <citation type="submission" date="2020-02" db="EMBL/GenBank/DDBJ databases">
        <authorList>
            <person name="Li X.-J."/>
            <person name="Han X.-M."/>
        </authorList>
    </citation>
    <scope>NUCLEOTIDE SEQUENCE [LARGE SCALE GENOMIC DNA]</scope>
    <source>
        <strain evidence="2 3">CCTCC AB 2017055</strain>
    </source>
</reference>
<comment type="caution">
    <text evidence="2">The sequence shown here is derived from an EMBL/GenBank/DDBJ whole genome shotgun (WGS) entry which is preliminary data.</text>
</comment>
<dbReference type="Proteomes" id="UP000475214">
    <property type="component" value="Unassembled WGS sequence"/>
</dbReference>
<evidence type="ECO:0000313" key="3">
    <source>
        <dbReference type="Proteomes" id="UP000475214"/>
    </source>
</evidence>
<keyword evidence="3" id="KW-1185">Reference proteome</keyword>
<keyword evidence="1" id="KW-0472">Membrane</keyword>
<feature type="transmembrane region" description="Helical" evidence="1">
    <location>
        <begin position="94"/>
        <end position="119"/>
    </location>
</feature>